<organism evidence="10 11">
    <name type="scientific">Candidatus Johnevansia muelleri</name>
    <dbReference type="NCBI Taxonomy" id="1495769"/>
    <lineage>
        <taxon>Bacteria</taxon>
        <taxon>Pseudomonadati</taxon>
        <taxon>Pseudomonadota</taxon>
        <taxon>Gammaproteobacteria</taxon>
        <taxon>Candidatus Johnevansiales</taxon>
        <taxon>Candidatus Johnevansiaceae</taxon>
        <taxon>Candidatus Johnevansia</taxon>
    </lineage>
</organism>
<evidence type="ECO:0000256" key="3">
    <source>
        <dbReference type="ARBA" id="ARBA00012362"/>
    </source>
</evidence>
<evidence type="ECO:0000256" key="1">
    <source>
        <dbReference type="ARBA" id="ARBA00001633"/>
    </source>
</evidence>
<dbReference type="GO" id="GO:0000162">
    <property type="term" value="P:L-tryptophan biosynthetic process"/>
    <property type="evidence" value="ECO:0007669"/>
    <property type="project" value="UniProtKB-UniPathway"/>
</dbReference>
<dbReference type="Proteomes" id="UP000032420">
    <property type="component" value="Chromosome I"/>
</dbReference>
<dbReference type="PANTHER" id="PTHR22854:SF2">
    <property type="entry name" value="INDOLE-3-GLYCEROL-PHOSPHATE SYNTHASE"/>
    <property type="match status" value="1"/>
</dbReference>
<keyword evidence="11" id="KW-1185">Reference proteome</keyword>
<dbReference type="SUPFAM" id="SSF51366">
    <property type="entry name" value="Ribulose-phoshate binding barrel"/>
    <property type="match status" value="1"/>
</dbReference>
<evidence type="ECO:0000313" key="10">
    <source>
        <dbReference type="EMBL" id="CDZ16543.1"/>
    </source>
</evidence>
<comment type="pathway">
    <text evidence="2">Amino-acid biosynthesis; L-tryptophan biosynthesis; L-tryptophan from chorismate: step 4/5.</text>
</comment>
<dbReference type="InterPro" id="IPR045186">
    <property type="entry name" value="Indole-3-glycerol_P_synth"/>
</dbReference>
<evidence type="ECO:0000259" key="9">
    <source>
        <dbReference type="Pfam" id="PF00218"/>
    </source>
</evidence>
<evidence type="ECO:0000313" key="11">
    <source>
        <dbReference type="Proteomes" id="UP000032420"/>
    </source>
</evidence>
<dbReference type="EMBL" id="LM655252">
    <property type="protein sequence ID" value="CDZ16543.1"/>
    <property type="molecule type" value="Genomic_DNA"/>
</dbReference>
<keyword evidence="5" id="KW-0210">Decarboxylase</keyword>
<dbReference type="AlphaFoldDB" id="A0A078KEE7"/>
<keyword evidence="7" id="KW-0057">Aromatic amino acid biosynthesis</keyword>
<dbReference type="InterPro" id="IPR011060">
    <property type="entry name" value="RibuloseP-bd_barrel"/>
</dbReference>
<name>A0A078KEE7_9GAMM</name>
<keyword evidence="4" id="KW-0028">Amino-acid biosynthesis</keyword>
<dbReference type="GO" id="GO:0004640">
    <property type="term" value="F:phosphoribosylanthranilate isomerase activity"/>
    <property type="evidence" value="ECO:0007669"/>
    <property type="project" value="TreeGrafter"/>
</dbReference>
<evidence type="ECO:0000256" key="5">
    <source>
        <dbReference type="ARBA" id="ARBA00022793"/>
    </source>
</evidence>
<feature type="domain" description="Indole-3-glycerol phosphate synthase" evidence="9">
    <location>
        <begin position="45"/>
        <end position="257"/>
    </location>
</feature>
<dbReference type="EC" id="4.1.1.48" evidence="3"/>
<dbReference type="InterPro" id="IPR013798">
    <property type="entry name" value="Indole-3-glycerol_P_synth_dom"/>
</dbReference>
<dbReference type="KEGG" id="eme:CEM_289"/>
<gene>
    <name evidence="10" type="primary">trpC</name>
    <name evidence="10" type="ORF">CEM_289</name>
</gene>
<dbReference type="Pfam" id="PF00218">
    <property type="entry name" value="IGPS"/>
    <property type="match status" value="1"/>
</dbReference>
<dbReference type="PANTHER" id="PTHR22854">
    <property type="entry name" value="TRYPTOPHAN BIOSYNTHESIS PROTEIN"/>
    <property type="match status" value="1"/>
</dbReference>
<accession>A0A078KEE7</accession>
<dbReference type="Gene3D" id="3.20.20.70">
    <property type="entry name" value="Aldolase class I"/>
    <property type="match status" value="1"/>
</dbReference>
<dbReference type="STRING" id="1495769.CEM_289"/>
<evidence type="ECO:0000256" key="4">
    <source>
        <dbReference type="ARBA" id="ARBA00022605"/>
    </source>
</evidence>
<evidence type="ECO:0000256" key="8">
    <source>
        <dbReference type="ARBA" id="ARBA00023239"/>
    </source>
</evidence>
<evidence type="ECO:0000256" key="2">
    <source>
        <dbReference type="ARBA" id="ARBA00004696"/>
    </source>
</evidence>
<comment type="catalytic activity">
    <reaction evidence="1">
        <text>1-(2-carboxyphenylamino)-1-deoxy-D-ribulose 5-phosphate + H(+) = (1S,2R)-1-C-(indol-3-yl)glycerol 3-phosphate + CO2 + H2O</text>
        <dbReference type="Rhea" id="RHEA:23476"/>
        <dbReference type="ChEBI" id="CHEBI:15377"/>
        <dbReference type="ChEBI" id="CHEBI:15378"/>
        <dbReference type="ChEBI" id="CHEBI:16526"/>
        <dbReference type="ChEBI" id="CHEBI:58613"/>
        <dbReference type="ChEBI" id="CHEBI:58866"/>
        <dbReference type="EC" id="4.1.1.48"/>
    </reaction>
</comment>
<keyword evidence="6" id="KW-0822">Tryptophan biosynthesis</keyword>
<dbReference type="InterPro" id="IPR013785">
    <property type="entry name" value="Aldolase_TIM"/>
</dbReference>
<proteinExistence type="predicted"/>
<dbReference type="HOGENOM" id="CLU_034247_2_0_6"/>
<dbReference type="PATRIC" id="fig|1495769.3.peg.265"/>
<evidence type="ECO:0000256" key="6">
    <source>
        <dbReference type="ARBA" id="ARBA00022822"/>
    </source>
</evidence>
<reference evidence="11" key="1">
    <citation type="submission" date="2014-07" db="EMBL/GenBank/DDBJ databases">
        <authorList>
            <person name="Santos-Garcia D."/>
        </authorList>
    </citation>
    <scope>NUCLEOTIDE SEQUENCE [LARGE SCALE GENOMIC DNA]</scope>
</reference>
<dbReference type="InterPro" id="IPR001468">
    <property type="entry name" value="Indole-3-GlycerolPSynthase_CS"/>
</dbReference>
<dbReference type="UniPathway" id="UPA00035">
    <property type="reaction ID" value="UER00043"/>
</dbReference>
<dbReference type="CDD" id="cd00331">
    <property type="entry name" value="IGPS"/>
    <property type="match status" value="1"/>
</dbReference>
<dbReference type="GO" id="GO:0004425">
    <property type="term" value="F:indole-3-glycerol-phosphate synthase activity"/>
    <property type="evidence" value="ECO:0007669"/>
    <property type="project" value="UniProtKB-EC"/>
</dbReference>
<sequence length="261" mass="30979">MNLNYSVLKKIINFKYQEYFIEKKIYLKYIEINNIISNQFIYKFNIKINNYYIALIAEIKKTSPSLGLICNSFNPINIAKNYEKVGMTCLSIITDNYFFHGNKESLFYARIICKIPILRKDFIINEYQIYESKALSADCILLIVAALSDKKLYKLYKIAISLGLDVIIEIHNLHEFERIIKLNLKFLGINNRDLHTFETFLEITNFIYENMYKNIILITESGIINKYYLLSMLLNKINIFLIGEYFINYNEIIKNFKNFIN</sequence>
<keyword evidence="8 10" id="KW-0456">Lyase</keyword>
<dbReference type="PROSITE" id="PS00614">
    <property type="entry name" value="IGPS"/>
    <property type="match status" value="1"/>
</dbReference>
<protein>
    <recommendedName>
        <fullName evidence="3">indole-3-glycerol-phosphate synthase</fullName>
        <ecNumber evidence="3">4.1.1.48</ecNumber>
    </recommendedName>
</protein>
<evidence type="ECO:0000256" key="7">
    <source>
        <dbReference type="ARBA" id="ARBA00023141"/>
    </source>
</evidence>